<reference evidence="4 5" key="1">
    <citation type="journal article" date="2010" name="PLoS ONE">
        <title>The glycobiome of the rumen bacterium Butyrivibrio proteoclasticus B316(T) highlights adaptation to a polysaccharide-rich environment.</title>
        <authorList>
            <person name="Kelly W.J."/>
            <person name="Leahy S.C."/>
            <person name="Altermann E."/>
            <person name="Yeoman C.J."/>
            <person name="Dunne J.C."/>
            <person name="Kong Z."/>
            <person name="Pacheco D.M."/>
            <person name="Li D."/>
            <person name="Noel S.J."/>
            <person name="Moon C.D."/>
            <person name="Cookson A.L."/>
            <person name="Attwood G.T."/>
        </authorList>
    </citation>
    <scope>NUCLEOTIDE SEQUENCE [LARGE SCALE GENOMIC DNA]</scope>
    <source>
        <strain evidence="5">ATCC 51982 / DSM 14932 / B316</strain>
    </source>
</reference>
<evidence type="ECO:0000313" key="4">
    <source>
        <dbReference type="EMBL" id="ADL34466.1"/>
    </source>
</evidence>
<dbReference type="Pfam" id="PF21447">
    <property type="entry name" value="Ppx-GppA_III"/>
    <property type="match status" value="1"/>
</dbReference>
<evidence type="ECO:0000259" key="3">
    <source>
        <dbReference type="Pfam" id="PF21447"/>
    </source>
</evidence>
<dbReference type="InterPro" id="IPR043129">
    <property type="entry name" value="ATPase_NBD"/>
</dbReference>
<dbReference type="HOGENOM" id="CLU_025908_4_1_9"/>
<evidence type="ECO:0000256" key="1">
    <source>
        <dbReference type="ARBA" id="ARBA00007125"/>
    </source>
</evidence>
<feature type="domain" description="Ppx/GppA phosphatase C-terminal" evidence="3">
    <location>
        <begin position="327"/>
        <end position="487"/>
    </location>
</feature>
<evidence type="ECO:0000313" key="5">
    <source>
        <dbReference type="Proteomes" id="UP000001299"/>
    </source>
</evidence>
<dbReference type="Pfam" id="PF02541">
    <property type="entry name" value="Ppx-GppA"/>
    <property type="match status" value="1"/>
</dbReference>
<dbReference type="Gene3D" id="3.30.420.40">
    <property type="match status" value="1"/>
</dbReference>
<dbReference type="SUPFAM" id="SSF53067">
    <property type="entry name" value="Actin-like ATPase domain"/>
    <property type="match status" value="2"/>
</dbReference>
<accession>E0RXN9</accession>
<dbReference type="GO" id="GO:0004309">
    <property type="term" value="F:exopolyphosphatase activity"/>
    <property type="evidence" value="ECO:0007669"/>
    <property type="project" value="UniProtKB-EC"/>
</dbReference>
<dbReference type="PANTHER" id="PTHR30005:SF0">
    <property type="entry name" value="RETROGRADE REGULATION PROTEIN 2"/>
    <property type="match status" value="1"/>
</dbReference>
<keyword evidence="4" id="KW-0378">Hydrolase</keyword>
<dbReference type="AlphaFoldDB" id="E0RXN9"/>
<dbReference type="InterPro" id="IPR003695">
    <property type="entry name" value="Ppx_GppA_N"/>
</dbReference>
<dbReference type="PANTHER" id="PTHR30005">
    <property type="entry name" value="EXOPOLYPHOSPHATASE"/>
    <property type="match status" value="1"/>
</dbReference>
<dbReference type="Proteomes" id="UP000001299">
    <property type="component" value="Chromosome 1"/>
</dbReference>
<dbReference type="InterPro" id="IPR050273">
    <property type="entry name" value="GppA/Ppx_hydrolase"/>
</dbReference>
<proteinExistence type="inferred from homology"/>
<dbReference type="Gene3D" id="3.30.420.150">
    <property type="entry name" value="Exopolyphosphatase. Domain 2"/>
    <property type="match status" value="1"/>
</dbReference>
<dbReference type="EMBL" id="CP001810">
    <property type="protein sequence ID" value="ADL34466.1"/>
    <property type="molecule type" value="Genomic_DNA"/>
</dbReference>
<protein>
    <submittedName>
        <fullName evidence="4">Exopolyphosphatase Ppx</fullName>
        <ecNumber evidence="4">3.6.1.11</ecNumber>
    </submittedName>
</protein>
<dbReference type="eggNOG" id="COG0248">
    <property type="taxonomic scope" value="Bacteria"/>
</dbReference>
<dbReference type="EC" id="3.6.1.11" evidence="4"/>
<dbReference type="SUPFAM" id="SSF109604">
    <property type="entry name" value="HD-domain/PDEase-like"/>
    <property type="match status" value="1"/>
</dbReference>
<comment type="similarity">
    <text evidence="1">Belongs to the GppA/Ppx family.</text>
</comment>
<feature type="domain" description="Ppx/GppA phosphatase N-terminal" evidence="2">
    <location>
        <begin position="36"/>
        <end position="208"/>
    </location>
</feature>
<dbReference type="Gene3D" id="1.10.3210.10">
    <property type="entry name" value="Hypothetical protein af1432"/>
    <property type="match status" value="1"/>
</dbReference>
<gene>
    <name evidence="4" type="primary">ppx</name>
    <name evidence="4" type="ordered locus">bpr_I1729</name>
</gene>
<evidence type="ECO:0000259" key="2">
    <source>
        <dbReference type="Pfam" id="PF02541"/>
    </source>
</evidence>
<name>E0RXN9_BUTPB</name>
<dbReference type="KEGG" id="bpb:bpr_I1729"/>
<organism evidence="4 5">
    <name type="scientific">Butyrivibrio proteoclasticus (strain ATCC 51982 / DSM 14932 / B316)</name>
    <name type="common">Clostridium proteoclasticum</name>
    <dbReference type="NCBI Taxonomy" id="515622"/>
    <lineage>
        <taxon>Bacteria</taxon>
        <taxon>Bacillati</taxon>
        <taxon>Bacillota</taxon>
        <taxon>Clostridia</taxon>
        <taxon>Lachnospirales</taxon>
        <taxon>Lachnospiraceae</taxon>
        <taxon>Butyrivibrio</taxon>
    </lineage>
</organism>
<dbReference type="InterPro" id="IPR048950">
    <property type="entry name" value="Ppx_GppA_C"/>
</dbReference>
<keyword evidence="5" id="KW-1185">Reference proteome</keyword>
<dbReference type="RefSeq" id="WP_013281120.1">
    <property type="nucleotide sequence ID" value="NC_014387.1"/>
</dbReference>
<dbReference type="STRING" id="515622.bpr_I1729"/>
<sequence length="514" mass="58600">MTGEVFAAIDVGSYEMALKVFELSLENGVRELDHVRHRMDLGSETYATGRISHRHVDEIIRILCDFRKIMKSYGVTHYHAYGTSAVRETRDIEVVRDLIERRTGIHIDILSNSEQRFLDYKSIALKHAKFKDIISKPTAIVDIGGGSIQISLFEKDTLVATQNLRTGVLRLHTTMEYVHATRLKYMDLVSELVNSQLSVFSKLYLKDNSIENIIIIDDYVSPLVQRYKKDTDTPGFVTKQEYMGFLEQANQVSDIVVAKKLNIPEDHVPLLYVSGVIIKCILDATNASNIWAPGITLCDGIAYEYAEKKNFIRSPHDFEQDIVACAQNISKRFMGSKSRRETLQKIALNIFDNTRELHGLSQRDRLLLNIATILHDCGKYISVVYLGDCSFNIIMSTEIIGLSHLERLIVANVVRYNHEDFEYFGSQSPYLEGLSKEDYLRVAKLTALLRIANGLDRTHKQKFKDVKVSLTGDEMIINVDTKADITLEKGLFDNRAAFFEEVFGIRPVIRQKKM</sequence>